<dbReference type="GO" id="GO:0032259">
    <property type="term" value="P:methylation"/>
    <property type="evidence" value="ECO:0007669"/>
    <property type="project" value="UniProtKB-KW"/>
</dbReference>
<dbReference type="OrthoDB" id="129465at2"/>
<dbReference type="InterPro" id="IPR029063">
    <property type="entry name" value="SAM-dependent_MTases_sf"/>
</dbReference>
<dbReference type="GO" id="GO:0003676">
    <property type="term" value="F:nucleic acid binding"/>
    <property type="evidence" value="ECO:0007669"/>
    <property type="project" value="InterPro"/>
</dbReference>
<gene>
    <name evidence="7" type="ORF">FOE78_03705</name>
</gene>
<dbReference type="GO" id="GO:0035657">
    <property type="term" value="C:eRF1 methyltransferase complex"/>
    <property type="evidence" value="ECO:0007669"/>
    <property type="project" value="TreeGrafter"/>
</dbReference>
<dbReference type="SUPFAM" id="SSF53335">
    <property type="entry name" value="S-adenosyl-L-methionine-dependent methyltransferases"/>
    <property type="match status" value="1"/>
</dbReference>
<dbReference type="InterPro" id="IPR007848">
    <property type="entry name" value="Small_mtfrase_dom"/>
</dbReference>
<evidence type="ECO:0000313" key="8">
    <source>
        <dbReference type="Proteomes" id="UP000319263"/>
    </source>
</evidence>
<reference evidence="7 8" key="1">
    <citation type="submission" date="2019-07" db="EMBL/GenBank/DDBJ databases">
        <title>Microlunatus dokdonensis sp. nov. isolated from the rhizospheric soil of the wild plant Elymus tsukushiensis.</title>
        <authorList>
            <person name="Ghim S.-Y."/>
            <person name="Hwang Y.-J."/>
            <person name="Son J.-S."/>
            <person name="Shin J.-H."/>
        </authorList>
    </citation>
    <scope>NUCLEOTIDE SEQUENCE [LARGE SCALE GENOMIC DNA]</scope>
    <source>
        <strain evidence="7 8">KUDC0627</strain>
    </source>
</reference>
<dbReference type="InterPro" id="IPR052190">
    <property type="entry name" value="Euk-Arch_PrmC-MTase"/>
</dbReference>
<dbReference type="Gene3D" id="3.40.50.150">
    <property type="entry name" value="Vaccinia Virus protein VP39"/>
    <property type="match status" value="1"/>
</dbReference>
<evidence type="ECO:0000256" key="1">
    <source>
        <dbReference type="ARBA" id="ARBA00006149"/>
    </source>
</evidence>
<keyword evidence="8" id="KW-1185">Reference proteome</keyword>
<evidence type="ECO:0000256" key="4">
    <source>
        <dbReference type="ARBA" id="ARBA00022691"/>
    </source>
</evidence>
<dbReference type="GO" id="GO:0008757">
    <property type="term" value="F:S-adenosylmethionine-dependent methyltransferase activity"/>
    <property type="evidence" value="ECO:0007669"/>
    <property type="project" value="TreeGrafter"/>
</dbReference>
<comment type="similarity">
    <text evidence="1">Belongs to the eukaryotic/archaeal PrmC-related family.</text>
</comment>
<dbReference type="InterPro" id="IPR002052">
    <property type="entry name" value="DNA_methylase_N6_adenine_CS"/>
</dbReference>
<proteinExistence type="inferred from homology"/>
<evidence type="ECO:0000259" key="6">
    <source>
        <dbReference type="Pfam" id="PF23186"/>
    </source>
</evidence>
<dbReference type="GO" id="GO:0008276">
    <property type="term" value="F:protein methyltransferase activity"/>
    <property type="evidence" value="ECO:0007669"/>
    <property type="project" value="TreeGrafter"/>
</dbReference>
<sequence>MRNRAGSQPGGAAGAGAALEVGGRSWDDAGVLADDDLERLRSRFIEVDYTVDAIMKLVGDSAQAALGRNNTTPARRRLADDHGPVATLAKLWPLQARVSSDDLDRALPGMRQSLLDTGMIRIDHDQVRALIDLRPYGSDDGAAGWIFSDLTPGLDGPMTPVAEDFVLGVSPASMTLAELTFRRPVGSALDLGTGCGVQSLHLARHADNVVATDVNRRALAMARATMRLNGVDVDLREGSLYEPVADEAFDLIVTNPPYVMSPPATDGRLTYREAGLVGDELVRRVVVDGAARLNPGGSLQVLGNWAQLTGRPWQERLQGWVEPTGCDAHILRREELDPYEYIEIWLADAGLVGSPDYRSRYEAWCDYFDRLGIESVGMGWLTLTRAERERPAITIEDWPYPVEQPIGPAWAERRDAVELARRLSDAELLNRRWQLAPDVEQETVGRPGVADPEAIVLRQQRGFRRAVRAGTVLAGVAGACDGDLRLDQIVGGVATILDLDAQIVAGEVLTEVRQLVVDGLLRESSIQDVE</sequence>
<evidence type="ECO:0000256" key="3">
    <source>
        <dbReference type="ARBA" id="ARBA00022679"/>
    </source>
</evidence>
<dbReference type="KEGG" id="mik:FOE78_03705"/>
<evidence type="ECO:0000256" key="2">
    <source>
        <dbReference type="ARBA" id="ARBA00022603"/>
    </source>
</evidence>
<dbReference type="AlphaFoldDB" id="A0A516PVB4"/>
<dbReference type="Pfam" id="PF05175">
    <property type="entry name" value="MTS"/>
    <property type="match status" value="1"/>
</dbReference>
<dbReference type="InterPro" id="IPR055487">
    <property type="entry name" value="DUF7059"/>
</dbReference>
<dbReference type="GO" id="GO:0008170">
    <property type="term" value="F:N-methyltransferase activity"/>
    <property type="evidence" value="ECO:0007669"/>
    <property type="project" value="UniProtKB-ARBA"/>
</dbReference>
<dbReference type="PROSITE" id="PS00092">
    <property type="entry name" value="N6_MTASE"/>
    <property type="match status" value="1"/>
</dbReference>
<protein>
    <submittedName>
        <fullName evidence="7">Methyltransferase</fullName>
    </submittedName>
</protein>
<name>A0A516PVB4_9ACTN</name>
<dbReference type="PANTHER" id="PTHR45875">
    <property type="entry name" value="METHYLTRANSFERASE N6AMT1"/>
    <property type="match status" value="1"/>
</dbReference>
<dbReference type="CDD" id="cd02440">
    <property type="entry name" value="AdoMet_MTases"/>
    <property type="match status" value="1"/>
</dbReference>
<evidence type="ECO:0000259" key="5">
    <source>
        <dbReference type="Pfam" id="PF05175"/>
    </source>
</evidence>
<dbReference type="PANTHER" id="PTHR45875:SF1">
    <property type="entry name" value="METHYLTRANSFERASE N6AMT1"/>
    <property type="match status" value="1"/>
</dbReference>
<dbReference type="EMBL" id="CP041692">
    <property type="protein sequence ID" value="QDP95138.1"/>
    <property type="molecule type" value="Genomic_DNA"/>
</dbReference>
<organism evidence="7 8">
    <name type="scientific">Microlunatus elymi</name>
    <dbReference type="NCBI Taxonomy" id="2596828"/>
    <lineage>
        <taxon>Bacteria</taxon>
        <taxon>Bacillati</taxon>
        <taxon>Actinomycetota</taxon>
        <taxon>Actinomycetes</taxon>
        <taxon>Propionibacteriales</taxon>
        <taxon>Propionibacteriaceae</taxon>
        <taxon>Microlunatus</taxon>
    </lineage>
</organism>
<keyword evidence="3 7" id="KW-0808">Transferase</keyword>
<keyword evidence="2 7" id="KW-0489">Methyltransferase</keyword>
<feature type="domain" description="Methyltransferase small" evidence="5">
    <location>
        <begin position="176"/>
        <end position="304"/>
    </location>
</feature>
<keyword evidence="4" id="KW-0949">S-adenosyl-L-methionine</keyword>
<dbReference type="Pfam" id="PF23186">
    <property type="entry name" value="DUF7059"/>
    <property type="match status" value="1"/>
</dbReference>
<feature type="domain" description="DUF7059" evidence="6">
    <location>
        <begin position="47"/>
        <end position="129"/>
    </location>
</feature>
<accession>A0A516PVB4</accession>
<dbReference type="Proteomes" id="UP000319263">
    <property type="component" value="Chromosome"/>
</dbReference>
<evidence type="ECO:0000313" key="7">
    <source>
        <dbReference type="EMBL" id="QDP95138.1"/>
    </source>
</evidence>